<organism evidence="1 2">
    <name type="scientific">Limulus polyphemus</name>
    <name type="common">Atlantic horseshoe crab</name>
    <dbReference type="NCBI Taxonomy" id="6850"/>
    <lineage>
        <taxon>Eukaryota</taxon>
        <taxon>Metazoa</taxon>
        <taxon>Ecdysozoa</taxon>
        <taxon>Arthropoda</taxon>
        <taxon>Chelicerata</taxon>
        <taxon>Merostomata</taxon>
        <taxon>Xiphosura</taxon>
        <taxon>Limulidae</taxon>
        <taxon>Limulus</taxon>
    </lineage>
</organism>
<gene>
    <name evidence="2" type="primary">LOC111088368</name>
</gene>
<keyword evidence="1" id="KW-1185">Reference proteome</keyword>
<name>A0ABM1TDN9_LIMPO</name>
<dbReference type="Proteomes" id="UP000694941">
    <property type="component" value="Unplaced"/>
</dbReference>
<accession>A0ABM1TDN9</accession>
<evidence type="ECO:0000313" key="2">
    <source>
        <dbReference type="RefSeq" id="XP_022253995.1"/>
    </source>
</evidence>
<sequence length="106" mass="12376">MLCAEWSKIYPTDEFKGLVFVIEHVFLPNVSFSETLAETSFDHFESECTHISWIVFEQIVYNLDLNESTCFHYSSKHCLQSSAVMSHLHYNDLDNQVKPLILIPYI</sequence>
<protein>
    <submittedName>
        <fullName evidence="2">Uncharacterized protein LOC111088368</fullName>
    </submittedName>
</protein>
<reference evidence="2" key="1">
    <citation type="submission" date="2025-08" db="UniProtKB">
        <authorList>
            <consortium name="RefSeq"/>
        </authorList>
    </citation>
    <scope>IDENTIFICATION</scope>
    <source>
        <tissue evidence="2">Muscle</tissue>
    </source>
</reference>
<evidence type="ECO:0000313" key="1">
    <source>
        <dbReference type="Proteomes" id="UP000694941"/>
    </source>
</evidence>
<proteinExistence type="predicted"/>
<dbReference type="GeneID" id="111088368"/>
<dbReference type="RefSeq" id="XP_022253995.1">
    <property type="nucleotide sequence ID" value="XM_022398287.1"/>
</dbReference>